<dbReference type="EMBL" id="PDSK01000024">
    <property type="protein sequence ID" value="PIE36150.1"/>
    <property type="molecule type" value="Genomic_DNA"/>
</dbReference>
<dbReference type="Pfam" id="PF23871">
    <property type="entry name" value="DUF7226"/>
    <property type="match status" value="1"/>
</dbReference>
<feature type="domain" description="DUF6997" evidence="2">
    <location>
        <begin position="111"/>
        <end position="254"/>
    </location>
</feature>
<dbReference type="InterPro" id="IPR055650">
    <property type="entry name" value="DUF7226"/>
</dbReference>
<organism evidence="4 5">
    <name type="scientific">candidate division KSB3 bacterium</name>
    <dbReference type="NCBI Taxonomy" id="2044937"/>
    <lineage>
        <taxon>Bacteria</taxon>
        <taxon>candidate division KSB3</taxon>
    </lineage>
</organism>
<evidence type="ECO:0000259" key="3">
    <source>
        <dbReference type="Pfam" id="PF23871"/>
    </source>
</evidence>
<evidence type="ECO:0008006" key="6">
    <source>
        <dbReference type="Google" id="ProtNLM"/>
    </source>
</evidence>
<feature type="domain" description="DUF6996" evidence="1">
    <location>
        <begin position="8"/>
        <end position="78"/>
    </location>
</feature>
<evidence type="ECO:0000259" key="1">
    <source>
        <dbReference type="Pfam" id="PF22515"/>
    </source>
</evidence>
<dbReference type="InterPro" id="IPR054265">
    <property type="entry name" value="DUF6996"/>
</dbReference>
<gene>
    <name evidence="4" type="ORF">CSA56_01330</name>
</gene>
<evidence type="ECO:0000313" key="4">
    <source>
        <dbReference type="EMBL" id="PIE36150.1"/>
    </source>
</evidence>
<feature type="domain" description="DUF7226" evidence="3">
    <location>
        <begin position="292"/>
        <end position="437"/>
    </location>
</feature>
<evidence type="ECO:0000313" key="5">
    <source>
        <dbReference type="Proteomes" id="UP000230821"/>
    </source>
</evidence>
<sequence length="440" mass="51320">MSKQSKHDRAWQQVFERTSLLSQLETTGYAYISAHELKTFGQREPRLMAKQDTLHSRPAIFRQHQLAILPVENGQYVIFRDRAHKSYFNLTSVLDDMPKELYTSAHDLYSFDTYPSNQRLSESQAIDFSYVSLLLHTFLKEEQLHLTLRGRLRSGNFHFTLPDSQANINVSGVQIEVDSGYESHKKIYLIEAKVGKRDDFHIRQLFYPYLEWSQRSRKEIVPIFLIYSNAQYYLLQFRLSRIFGELTITKKACYSVNESPRAAISFSQLLHEIPVDESEPSIPYPQADDLDKVVDCVQLLAGGMHTKADIAEYFDFDERQGDYYLNAATYLGYLERTGREFTVTALGQHFTETRSRTERTESLVIQLIKKPTFRDVFQRMFTEETSHLRLFKDYVAANELDKYKLGRTIQAHTSLNEGTALRRALTMKAWIGWVLKNCEY</sequence>
<evidence type="ECO:0000259" key="2">
    <source>
        <dbReference type="Pfam" id="PF22518"/>
    </source>
</evidence>
<comment type="caution">
    <text evidence="4">The sequence shown here is derived from an EMBL/GenBank/DDBJ whole genome shotgun (WGS) entry which is preliminary data.</text>
</comment>
<accession>A0A2G6KL87</accession>
<dbReference type="AlphaFoldDB" id="A0A2G6KL87"/>
<protein>
    <recommendedName>
        <fullName evidence="6">Translation elongation factor</fullName>
    </recommendedName>
</protein>
<dbReference type="Proteomes" id="UP000230821">
    <property type="component" value="Unassembled WGS sequence"/>
</dbReference>
<reference evidence="4 5" key="1">
    <citation type="submission" date="2017-10" db="EMBL/GenBank/DDBJ databases">
        <title>Novel microbial diversity and functional potential in the marine mammal oral microbiome.</title>
        <authorList>
            <person name="Dudek N.K."/>
            <person name="Sun C.L."/>
            <person name="Burstein D."/>
            <person name="Kantor R.S."/>
            <person name="Aliaga Goltsman D.S."/>
            <person name="Bik E.M."/>
            <person name="Thomas B.C."/>
            <person name="Banfield J.F."/>
            <person name="Relman D.A."/>
        </authorList>
    </citation>
    <scope>NUCLEOTIDE SEQUENCE [LARGE SCALE GENOMIC DNA]</scope>
    <source>
        <strain evidence="4">DOLJORAL78_47_16</strain>
    </source>
</reference>
<dbReference type="InterPro" id="IPR054266">
    <property type="entry name" value="DUF6997"/>
</dbReference>
<dbReference type="Pfam" id="PF22518">
    <property type="entry name" value="DUF6997"/>
    <property type="match status" value="1"/>
</dbReference>
<dbReference type="Pfam" id="PF22515">
    <property type="entry name" value="DUF6996"/>
    <property type="match status" value="1"/>
</dbReference>
<name>A0A2G6KL87_9BACT</name>
<proteinExistence type="predicted"/>